<comment type="caution">
    <text evidence="1">The sequence shown here is derived from an EMBL/GenBank/DDBJ whole genome shotgun (WGS) entry which is preliminary data.</text>
</comment>
<keyword evidence="1" id="KW-0548">Nucleotidyltransferase</keyword>
<name>A0AAV4RXR7_9ARAC</name>
<accession>A0AAV4RXR7</accession>
<sequence length="199" mass="23102">MAFRNAHHSSIQETPAFLVYGRDLQMLYDLIFRDQVWTYFGMHSVSTQLVKRLQSSLVKEHKKKSVEEVSKYQISLPKSKQIAVGDLVYLHTPKIRIHTSRKLTKLNNGPFRIIKQFAPVIFEIQHFNEPIYKQRIHLNRLVTVVEWEIFPVANLGELSVDLSNRQEIVDTRDSADKVLNQLPPFIDLIRIGGIQKGIL</sequence>
<dbReference type="EMBL" id="BPLQ01006717">
    <property type="protein sequence ID" value="GIY24603.1"/>
    <property type="molecule type" value="Genomic_DNA"/>
</dbReference>
<proteinExistence type="predicted"/>
<keyword evidence="2" id="KW-1185">Reference proteome</keyword>
<keyword evidence="1" id="KW-0695">RNA-directed DNA polymerase</keyword>
<dbReference type="AlphaFoldDB" id="A0AAV4RXR7"/>
<evidence type="ECO:0000313" key="2">
    <source>
        <dbReference type="Proteomes" id="UP001054837"/>
    </source>
</evidence>
<reference evidence="1 2" key="1">
    <citation type="submission" date="2021-06" db="EMBL/GenBank/DDBJ databases">
        <title>Caerostris darwini draft genome.</title>
        <authorList>
            <person name="Kono N."/>
            <person name="Arakawa K."/>
        </authorList>
    </citation>
    <scope>NUCLEOTIDE SEQUENCE [LARGE SCALE GENOMIC DNA]</scope>
</reference>
<dbReference type="Proteomes" id="UP001054837">
    <property type="component" value="Unassembled WGS sequence"/>
</dbReference>
<gene>
    <name evidence="1" type="primary">Tf2-11_65</name>
    <name evidence="1" type="ORF">CDAR_380951</name>
</gene>
<dbReference type="GO" id="GO:0003964">
    <property type="term" value="F:RNA-directed DNA polymerase activity"/>
    <property type="evidence" value="ECO:0007669"/>
    <property type="project" value="UniProtKB-KW"/>
</dbReference>
<keyword evidence="1" id="KW-0808">Transferase</keyword>
<organism evidence="1 2">
    <name type="scientific">Caerostris darwini</name>
    <dbReference type="NCBI Taxonomy" id="1538125"/>
    <lineage>
        <taxon>Eukaryota</taxon>
        <taxon>Metazoa</taxon>
        <taxon>Ecdysozoa</taxon>
        <taxon>Arthropoda</taxon>
        <taxon>Chelicerata</taxon>
        <taxon>Arachnida</taxon>
        <taxon>Araneae</taxon>
        <taxon>Araneomorphae</taxon>
        <taxon>Entelegynae</taxon>
        <taxon>Araneoidea</taxon>
        <taxon>Araneidae</taxon>
        <taxon>Caerostris</taxon>
    </lineage>
</organism>
<protein>
    <submittedName>
        <fullName evidence="1">Reverse transcriptase</fullName>
    </submittedName>
</protein>
<evidence type="ECO:0000313" key="1">
    <source>
        <dbReference type="EMBL" id="GIY24603.1"/>
    </source>
</evidence>